<comment type="caution">
    <text evidence="1">The sequence shown here is derived from an EMBL/GenBank/DDBJ whole genome shotgun (WGS) entry which is preliminary data.</text>
</comment>
<dbReference type="Proteomes" id="UP000573327">
    <property type="component" value="Unassembled WGS sequence"/>
</dbReference>
<organism evidence="1 2">
    <name type="scientific">Kitasatospora gansuensis</name>
    <dbReference type="NCBI Taxonomy" id="258050"/>
    <lineage>
        <taxon>Bacteria</taxon>
        <taxon>Bacillati</taxon>
        <taxon>Actinomycetota</taxon>
        <taxon>Actinomycetes</taxon>
        <taxon>Kitasatosporales</taxon>
        <taxon>Streptomycetaceae</taxon>
        <taxon>Kitasatospora</taxon>
    </lineage>
</organism>
<gene>
    <name evidence="1" type="ORF">F4556_005075</name>
</gene>
<dbReference type="EMBL" id="JACHJR010000001">
    <property type="protein sequence ID" value="MBB4949540.1"/>
    <property type="molecule type" value="Genomic_DNA"/>
</dbReference>
<name>A0A7W7SFJ4_9ACTN</name>
<evidence type="ECO:0000313" key="1">
    <source>
        <dbReference type="EMBL" id="MBB4949540.1"/>
    </source>
</evidence>
<protein>
    <submittedName>
        <fullName evidence="1">Uncharacterized protein</fullName>
    </submittedName>
</protein>
<accession>A0A7W7SFJ4</accession>
<sequence>MPDNTPGPPPDRVHPALQRVSDLLWASPELRPLPAAAGPRRRAADRLGHADLDTTTATYTATPEETE</sequence>
<keyword evidence="2" id="KW-1185">Reference proteome</keyword>
<dbReference type="RefSeq" id="WP_184919946.1">
    <property type="nucleotide sequence ID" value="NZ_JACHJR010000001.1"/>
</dbReference>
<dbReference type="AlphaFoldDB" id="A0A7W7SFJ4"/>
<evidence type="ECO:0000313" key="2">
    <source>
        <dbReference type="Proteomes" id="UP000573327"/>
    </source>
</evidence>
<proteinExistence type="predicted"/>
<reference evidence="1 2" key="1">
    <citation type="submission" date="2020-08" db="EMBL/GenBank/DDBJ databases">
        <title>Sequencing the genomes of 1000 actinobacteria strains.</title>
        <authorList>
            <person name="Klenk H.-P."/>
        </authorList>
    </citation>
    <scope>NUCLEOTIDE SEQUENCE [LARGE SCALE GENOMIC DNA]</scope>
    <source>
        <strain evidence="1 2">DSM 44786</strain>
    </source>
</reference>